<comment type="caution">
    <text evidence="4">The sequence shown here is derived from an EMBL/GenBank/DDBJ whole genome shotgun (WGS) entry which is preliminary data.</text>
</comment>
<dbReference type="AlphaFoldDB" id="A0A1V4IUW9"/>
<feature type="transmembrane region" description="Helical" evidence="2">
    <location>
        <begin position="32"/>
        <end position="52"/>
    </location>
</feature>
<evidence type="ECO:0000256" key="1">
    <source>
        <dbReference type="ARBA" id="ARBA00007362"/>
    </source>
</evidence>
<dbReference type="GO" id="GO:0016020">
    <property type="term" value="C:membrane"/>
    <property type="evidence" value="ECO:0007669"/>
    <property type="project" value="InterPro"/>
</dbReference>
<dbReference type="RefSeq" id="WP_079422438.1">
    <property type="nucleotide sequence ID" value="NZ_MZGV01000007.1"/>
</dbReference>
<evidence type="ECO:0000313" key="4">
    <source>
        <dbReference type="EMBL" id="OPJ63831.1"/>
    </source>
</evidence>
<dbReference type="EMBL" id="MZGV01000007">
    <property type="protein sequence ID" value="OPJ63831.1"/>
    <property type="molecule type" value="Genomic_DNA"/>
</dbReference>
<keyword evidence="2" id="KW-1133">Transmembrane helix</keyword>
<feature type="domain" description="EamA" evidence="3">
    <location>
        <begin position="6"/>
        <end position="140"/>
    </location>
</feature>
<feature type="transmembrane region" description="Helical" evidence="2">
    <location>
        <begin position="123"/>
        <end position="139"/>
    </location>
</feature>
<keyword evidence="2" id="KW-0472">Membrane</keyword>
<proteinExistence type="inferred from homology"/>
<sequence>MFMYVTSIIIIVLSNTMYNICTKSIPEKASPFASLFITYLTAAIITLIAFRVNKTDKGFFKSFEDLNWASVVLGFCIVGLEVGYIMAYRAGWNISMGSLVANIFLALMLIPIGIVFFREEFRIYKIVGVIFCVIGLLFLNKK</sequence>
<dbReference type="InterPro" id="IPR000620">
    <property type="entry name" value="EamA_dom"/>
</dbReference>
<dbReference type="Pfam" id="PF00892">
    <property type="entry name" value="EamA"/>
    <property type="match status" value="1"/>
</dbReference>
<reference evidence="4 5" key="1">
    <citation type="submission" date="2017-03" db="EMBL/GenBank/DDBJ databases">
        <title>Genome sequence of Clostridium oryzae DSM 28571.</title>
        <authorList>
            <person name="Poehlein A."/>
            <person name="Daniel R."/>
        </authorList>
    </citation>
    <scope>NUCLEOTIDE SEQUENCE [LARGE SCALE GENOMIC DNA]</scope>
    <source>
        <strain evidence="4 5">DSM 28571</strain>
    </source>
</reference>
<feature type="transmembrane region" description="Helical" evidence="2">
    <location>
        <begin position="68"/>
        <end position="87"/>
    </location>
</feature>
<name>A0A1V4IUW9_9CLOT</name>
<keyword evidence="2" id="KW-0812">Transmembrane</keyword>
<evidence type="ECO:0000259" key="3">
    <source>
        <dbReference type="Pfam" id="PF00892"/>
    </source>
</evidence>
<gene>
    <name evidence="4" type="ORF">CLORY_10150</name>
</gene>
<protein>
    <submittedName>
        <fullName evidence="4">EamA-like transporter family protein</fullName>
    </submittedName>
</protein>
<evidence type="ECO:0000256" key="2">
    <source>
        <dbReference type="SAM" id="Phobius"/>
    </source>
</evidence>
<accession>A0A1V4IUW9</accession>
<feature type="transmembrane region" description="Helical" evidence="2">
    <location>
        <begin position="99"/>
        <end position="117"/>
    </location>
</feature>
<evidence type="ECO:0000313" key="5">
    <source>
        <dbReference type="Proteomes" id="UP000190080"/>
    </source>
</evidence>
<keyword evidence="5" id="KW-1185">Reference proteome</keyword>
<dbReference type="STRING" id="1450648.CLORY_10150"/>
<organism evidence="4 5">
    <name type="scientific">Clostridium oryzae</name>
    <dbReference type="NCBI Taxonomy" id="1450648"/>
    <lineage>
        <taxon>Bacteria</taxon>
        <taxon>Bacillati</taxon>
        <taxon>Bacillota</taxon>
        <taxon>Clostridia</taxon>
        <taxon>Eubacteriales</taxon>
        <taxon>Clostridiaceae</taxon>
        <taxon>Clostridium</taxon>
    </lineage>
</organism>
<dbReference type="Proteomes" id="UP000190080">
    <property type="component" value="Unassembled WGS sequence"/>
</dbReference>
<dbReference type="OrthoDB" id="2294582at2"/>
<comment type="similarity">
    <text evidence="1">Belongs to the EamA transporter family.</text>
</comment>